<feature type="transmembrane region" description="Helical" evidence="2">
    <location>
        <begin position="122"/>
        <end position="142"/>
    </location>
</feature>
<accession>A0A485KQH9</accession>
<reference evidence="3" key="2">
    <citation type="submission" date="2019-06" db="EMBL/GenBank/DDBJ databases">
        <title>Genomics analysis of Aphanomyces spp. identifies a new class of oomycete effector associated with host adaptation.</title>
        <authorList>
            <person name="Gaulin E."/>
        </authorList>
    </citation>
    <scope>NUCLEOTIDE SEQUENCE</scope>
    <source>
        <strain evidence="3">CBS 578.67</strain>
    </source>
</reference>
<keyword evidence="2" id="KW-0472">Membrane</keyword>
<feature type="compositionally biased region" description="Low complexity" evidence="1">
    <location>
        <begin position="43"/>
        <end position="56"/>
    </location>
</feature>
<dbReference type="Proteomes" id="UP000332933">
    <property type="component" value="Unassembled WGS sequence"/>
</dbReference>
<evidence type="ECO:0000256" key="1">
    <source>
        <dbReference type="SAM" id="MobiDB-lite"/>
    </source>
</evidence>
<evidence type="ECO:0000313" key="3">
    <source>
        <dbReference type="EMBL" id="KAF0699326.1"/>
    </source>
</evidence>
<feature type="region of interest" description="Disordered" evidence="1">
    <location>
        <begin position="38"/>
        <end position="70"/>
    </location>
</feature>
<reference evidence="4 5" key="1">
    <citation type="submission" date="2019-03" db="EMBL/GenBank/DDBJ databases">
        <authorList>
            <person name="Gaulin E."/>
            <person name="Dumas B."/>
        </authorList>
    </citation>
    <scope>NUCLEOTIDE SEQUENCE [LARGE SCALE GENOMIC DNA]</scope>
    <source>
        <strain evidence="4">CBS 568.67</strain>
    </source>
</reference>
<feature type="transmembrane region" description="Helical" evidence="2">
    <location>
        <begin position="201"/>
        <end position="222"/>
    </location>
</feature>
<name>A0A485KQH9_9STRA</name>
<feature type="transmembrane region" description="Helical" evidence="2">
    <location>
        <begin position="165"/>
        <end position="189"/>
    </location>
</feature>
<gene>
    <name evidence="4" type="primary">Aste57867_10116</name>
    <name evidence="3" type="ORF">As57867_010077</name>
    <name evidence="4" type="ORF">ASTE57867_10116</name>
</gene>
<feature type="transmembrane region" description="Helical" evidence="2">
    <location>
        <begin position="88"/>
        <end position="110"/>
    </location>
</feature>
<evidence type="ECO:0000313" key="5">
    <source>
        <dbReference type="Proteomes" id="UP000332933"/>
    </source>
</evidence>
<feature type="transmembrane region" description="Helical" evidence="2">
    <location>
        <begin position="12"/>
        <end position="33"/>
    </location>
</feature>
<organism evidence="4 5">
    <name type="scientific">Aphanomyces stellatus</name>
    <dbReference type="NCBI Taxonomy" id="120398"/>
    <lineage>
        <taxon>Eukaryota</taxon>
        <taxon>Sar</taxon>
        <taxon>Stramenopiles</taxon>
        <taxon>Oomycota</taxon>
        <taxon>Saprolegniomycetes</taxon>
        <taxon>Saprolegniales</taxon>
        <taxon>Verrucalvaceae</taxon>
        <taxon>Aphanomyces</taxon>
    </lineage>
</organism>
<dbReference type="OrthoDB" id="74988at2759"/>
<evidence type="ECO:0000256" key="2">
    <source>
        <dbReference type="SAM" id="Phobius"/>
    </source>
</evidence>
<dbReference type="EMBL" id="VJMH01005185">
    <property type="protein sequence ID" value="KAF0699326.1"/>
    <property type="molecule type" value="Genomic_DNA"/>
</dbReference>
<keyword evidence="5" id="KW-1185">Reference proteome</keyword>
<dbReference type="AlphaFoldDB" id="A0A485KQH9"/>
<keyword evidence="2" id="KW-1133">Transmembrane helix</keyword>
<evidence type="ECO:0000313" key="4">
    <source>
        <dbReference type="EMBL" id="VFT86992.1"/>
    </source>
</evidence>
<sequence length="234" mass="26208">MQAATDAVRRRWPLAAGVTATATALVYAGIHAYGTKPLENEPTSNSTFSDMSSSNDEAMTAPLATPRTPSPKKRAHASVIHAPIFRYFLWPIVLGTLVGMYIVLLHFEVIDVSVYPSAWDMLARGTLLSFGLVHSFLLWPFLTDTPTLRTFRANVVEWLATSSSITWYISMHSYSMLTLVLAPIVFISLELNWGVVDWADCQFYVLLAAFDTMMANVLWHLYTLVHLNSNLRHI</sequence>
<proteinExistence type="predicted"/>
<dbReference type="EMBL" id="CAADRA010005206">
    <property type="protein sequence ID" value="VFT86992.1"/>
    <property type="molecule type" value="Genomic_DNA"/>
</dbReference>
<protein>
    <submittedName>
        <fullName evidence="4">Aste57867_10116 protein</fullName>
    </submittedName>
</protein>
<keyword evidence="2" id="KW-0812">Transmembrane</keyword>